<dbReference type="EMBL" id="CAJVQC010020691">
    <property type="protein sequence ID" value="CAG8709731.1"/>
    <property type="molecule type" value="Genomic_DNA"/>
</dbReference>
<evidence type="ECO:0000313" key="2">
    <source>
        <dbReference type="Proteomes" id="UP000789920"/>
    </source>
</evidence>
<evidence type="ECO:0000313" key="1">
    <source>
        <dbReference type="EMBL" id="CAG8709731.1"/>
    </source>
</evidence>
<comment type="caution">
    <text evidence="1">The sequence shown here is derived from an EMBL/GenBank/DDBJ whole genome shotgun (WGS) entry which is preliminary data.</text>
</comment>
<keyword evidence="2" id="KW-1185">Reference proteome</keyword>
<name>A0ACA9PHW3_9GLOM</name>
<sequence length="169" mass="19956">LTIKAQEKQIENANATYNHIKVSEPQLQKLSEYETRIDQLTKQLLLWEADTRKFQEQKRHMEILVAQWNKMEMMLETKEKEINQLKTTVSSQSLIIDDLKIKSESLSQNQSGQGIALERQIWTFERDKRDKELKKLETDYEMLKKQNCELQSRIIELSAKIKSTDPSKS</sequence>
<accession>A0ACA9PHW3</accession>
<organism evidence="1 2">
    <name type="scientific">Racocetra persica</name>
    <dbReference type="NCBI Taxonomy" id="160502"/>
    <lineage>
        <taxon>Eukaryota</taxon>
        <taxon>Fungi</taxon>
        <taxon>Fungi incertae sedis</taxon>
        <taxon>Mucoromycota</taxon>
        <taxon>Glomeromycotina</taxon>
        <taxon>Glomeromycetes</taxon>
        <taxon>Diversisporales</taxon>
        <taxon>Gigasporaceae</taxon>
        <taxon>Racocetra</taxon>
    </lineage>
</organism>
<dbReference type="Proteomes" id="UP000789920">
    <property type="component" value="Unassembled WGS sequence"/>
</dbReference>
<proteinExistence type="predicted"/>
<gene>
    <name evidence="1" type="ORF">RPERSI_LOCUS10454</name>
</gene>
<feature type="non-terminal residue" evidence="1">
    <location>
        <position position="1"/>
    </location>
</feature>
<reference evidence="1" key="1">
    <citation type="submission" date="2021-06" db="EMBL/GenBank/DDBJ databases">
        <authorList>
            <person name="Kallberg Y."/>
            <person name="Tangrot J."/>
            <person name="Rosling A."/>
        </authorList>
    </citation>
    <scope>NUCLEOTIDE SEQUENCE</scope>
    <source>
        <strain evidence="1">MA461A</strain>
    </source>
</reference>
<protein>
    <submittedName>
        <fullName evidence="1">16844_t:CDS:1</fullName>
    </submittedName>
</protein>